<dbReference type="Pfam" id="PF00005">
    <property type="entry name" value="ABC_tran"/>
    <property type="match status" value="1"/>
</dbReference>
<proteinExistence type="inferred from homology"/>
<dbReference type="InterPro" id="IPR003439">
    <property type="entry name" value="ABC_transporter-like_ATP-bd"/>
</dbReference>
<feature type="domain" description="ABC transporter" evidence="9">
    <location>
        <begin position="25"/>
        <end position="246"/>
    </location>
</feature>
<evidence type="ECO:0000259" key="9">
    <source>
        <dbReference type="PROSITE" id="PS50893"/>
    </source>
</evidence>
<evidence type="ECO:0000256" key="4">
    <source>
        <dbReference type="ARBA" id="ARBA00022519"/>
    </source>
</evidence>
<keyword evidence="8" id="KW-0472">Membrane</keyword>
<dbReference type="PANTHER" id="PTHR42788">
    <property type="entry name" value="TAURINE IMPORT ATP-BINDING PROTEIN-RELATED"/>
    <property type="match status" value="1"/>
</dbReference>
<dbReference type="PROSITE" id="PS50893">
    <property type="entry name" value="ABC_TRANSPORTER_2"/>
    <property type="match status" value="1"/>
</dbReference>
<evidence type="ECO:0000256" key="3">
    <source>
        <dbReference type="ARBA" id="ARBA00022475"/>
    </source>
</evidence>
<dbReference type="SMART" id="SM00382">
    <property type="entry name" value="AAA"/>
    <property type="match status" value="1"/>
</dbReference>
<protein>
    <submittedName>
        <fullName evidence="10">ATP-binding cassette domain-containing protein</fullName>
    </submittedName>
</protein>
<keyword evidence="6 10" id="KW-0067">ATP-binding</keyword>
<keyword evidence="3" id="KW-1003">Cell membrane</keyword>
<dbReference type="GeneID" id="98401387"/>
<organism evidence="10 11">
    <name type="scientific">Cupriavidus basilensis</name>
    <dbReference type="NCBI Taxonomy" id="68895"/>
    <lineage>
        <taxon>Bacteria</taxon>
        <taxon>Pseudomonadati</taxon>
        <taxon>Pseudomonadota</taxon>
        <taxon>Betaproteobacteria</taxon>
        <taxon>Burkholderiales</taxon>
        <taxon>Burkholderiaceae</taxon>
        <taxon>Cupriavidus</taxon>
    </lineage>
</organism>
<dbReference type="EMBL" id="CP062803">
    <property type="protein sequence ID" value="QOT74751.1"/>
    <property type="molecule type" value="Genomic_DNA"/>
</dbReference>
<keyword evidence="5" id="KW-0547">Nucleotide-binding</keyword>
<keyword evidence="4" id="KW-0997">Cell inner membrane</keyword>
<evidence type="ECO:0000256" key="5">
    <source>
        <dbReference type="ARBA" id="ARBA00022741"/>
    </source>
</evidence>
<sequence length="291" mass="31355">MQSNPIEHAALADVPAGQDGKGLALRVQQVVKRYGGREVLHGIDLQAAPGEFLAIVGRSGCGKSTLLRLVGGLEDSDGGGVTLDGAPGNKEREAVRVMFQDARLLPWKTVLDNVALGLPRARLADAARVLGQVGLAERAGEWPARLSGGQRQRVALARALVHHPRLLLLDEPLGALDALTRIEMQGLIEALWQRLGFTALLVTHDVSEAVALADRVVLIEDGRIALDQRVALPRPRQRGSAVFAQLEDAVLRRVMRREGTPAVDEGQHGQALLPAVDWSVARTFDSVRWAI</sequence>
<dbReference type="RefSeq" id="WP_150983584.1">
    <property type="nucleotide sequence ID" value="NZ_CP062803.1"/>
</dbReference>
<dbReference type="AlphaFoldDB" id="A0A643G4C1"/>
<dbReference type="Gene3D" id="3.40.50.300">
    <property type="entry name" value="P-loop containing nucleotide triphosphate hydrolases"/>
    <property type="match status" value="1"/>
</dbReference>
<evidence type="ECO:0000256" key="6">
    <source>
        <dbReference type="ARBA" id="ARBA00022840"/>
    </source>
</evidence>
<dbReference type="GO" id="GO:0016887">
    <property type="term" value="F:ATP hydrolysis activity"/>
    <property type="evidence" value="ECO:0007669"/>
    <property type="project" value="InterPro"/>
</dbReference>
<evidence type="ECO:0000256" key="7">
    <source>
        <dbReference type="ARBA" id="ARBA00022967"/>
    </source>
</evidence>
<comment type="similarity">
    <text evidence="1">Belongs to the ABC transporter superfamily.</text>
</comment>
<dbReference type="Proteomes" id="UP000397656">
    <property type="component" value="Chromosome 1"/>
</dbReference>
<evidence type="ECO:0000313" key="10">
    <source>
        <dbReference type="EMBL" id="QOT74751.1"/>
    </source>
</evidence>
<dbReference type="InterPro" id="IPR017871">
    <property type="entry name" value="ABC_transporter-like_CS"/>
</dbReference>
<dbReference type="SUPFAM" id="SSF52540">
    <property type="entry name" value="P-loop containing nucleoside triphosphate hydrolases"/>
    <property type="match status" value="1"/>
</dbReference>
<evidence type="ECO:0000256" key="8">
    <source>
        <dbReference type="ARBA" id="ARBA00023136"/>
    </source>
</evidence>
<reference evidence="10 11" key="1">
    <citation type="submission" date="2020-10" db="EMBL/GenBank/DDBJ databases">
        <title>Complete genome sequence of Cupriavidus basilensis CCUG 49340T.</title>
        <authorList>
            <person name="Salva-Serra F."/>
            <person name="Donoso R.A."/>
            <person name="Cho K.H."/>
            <person name="Yoo J.A."/>
            <person name="Lee K."/>
            <person name="Yoon S.-H."/>
            <person name="Perez-Pantoja D."/>
            <person name="Moore E.R.B."/>
        </authorList>
    </citation>
    <scope>NUCLEOTIDE SEQUENCE [LARGE SCALE GENOMIC DNA]</scope>
    <source>
        <strain evidence="11">CCUG 49340</strain>
    </source>
</reference>
<evidence type="ECO:0000256" key="2">
    <source>
        <dbReference type="ARBA" id="ARBA00022448"/>
    </source>
</evidence>
<evidence type="ECO:0000256" key="1">
    <source>
        <dbReference type="ARBA" id="ARBA00005417"/>
    </source>
</evidence>
<dbReference type="InterPro" id="IPR027417">
    <property type="entry name" value="P-loop_NTPase"/>
</dbReference>
<evidence type="ECO:0000313" key="11">
    <source>
        <dbReference type="Proteomes" id="UP000397656"/>
    </source>
</evidence>
<name>A0A643G4C1_9BURK</name>
<keyword evidence="2" id="KW-0813">Transport</keyword>
<dbReference type="InterPro" id="IPR003593">
    <property type="entry name" value="AAA+_ATPase"/>
</dbReference>
<dbReference type="InterPro" id="IPR050166">
    <property type="entry name" value="ABC_transporter_ATP-bind"/>
</dbReference>
<dbReference type="PANTHER" id="PTHR42788:SF17">
    <property type="entry name" value="ALIPHATIC SULFONATES IMPORT ATP-BINDING PROTEIN SSUB"/>
    <property type="match status" value="1"/>
</dbReference>
<keyword evidence="7" id="KW-1278">Translocase</keyword>
<dbReference type="PROSITE" id="PS00211">
    <property type="entry name" value="ABC_TRANSPORTER_1"/>
    <property type="match status" value="1"/>
</dbReference>
<dbReference type="GO" id="GO:0005524">
    <property type="term" value="F:ATP binding"/>
    <property type="evidence" value="ECO:0007669"/>
    <property type="project" value="UniProtKB-KW"/>
</dbReference>
<accession>A0A643G4C1</accession>
<gene>
    <name evidence="10" type="ORF">F7R26_010765</name>
</gene>